<sequence>MQLKQSVGRQGKNLYGDVLAVQKGLNTVPIKGPFKILAEDGKMGKNTQLMIEEFQRTIVKMINPDGRIDPNGRSSNIINSYAQKSATQHSFKYTPMPYLKAAKPTTRTQKTSTTNSSKPKSILYRSNAKKVLSAYTMSVLKQIMQLSNVDSIDISSTLRTPEDQARIMLNDNLVASKNGISVTTHRGYSYGPTGQLVDKVYTDNKAEKTSEQIKALMVAKIKEKLAAGSRTSRHCVTKAIYQSNNIFDIPYSSVSSSKQAEFESILLAYSAKFNKRKFSKGNTTSYTAVQKPIEKVIVERSCWHVELPQTNLQLPTLP</sequence>
<organism evidence="1 2">
    <name type="scientific">Agarivorans aestuarii</name>
    <dbReference type="NCBI Taxonomy" id="1563703"/>
    <lineage>
        <taxon>Bacteria</taxon>
        <taxon>Pseudomonadati</taxon>
        <taxon>Pseudomonadota</taxon>
        <taxon>Gammaproteobacteria</taxon>
        <taxon>Alteromonadales</taxon>
        <taxon>Alteromonadaceae</taxon>
        <taxon>Agarivorans</taxon>
    </lineage>
</organism>
<protein>
    <submittedName>
        <fullName evidence="1">Uncharacterized protein</fullName>
    </submittedName>
</protein>
<dbReference type="RefSeq" id="WP_329776112.1">
    <property type="nucleotide sequence ID" value="NZ_JAYDYW010000011.1"/>
</dbReference>
<accession>A0ABU7G7I5</accession>
<evidence type="ECO:0000313" key="2">
    <source>
        <dbReference type="Proteomes" id="UP001310248"/>
    </source>
</evidence>
<keyword evidence="2" id="KW-1185">Reference proteome</keyword>
<comment type="caution">
    <text evidence="1">The sequence shown here is derived from an EMBL/GenBank/DDBJ whole genome shotgun (WGS) entry which is preliminary data.</text>
</comment>
<evidence type="ECO:0000313" key="1">
    <source>
        <dbReference type="EMBL" id="MEE1675144.1"/>
    </source>
</evidence>
<name>A0ABU7G7I5_9ALTE</name>
<dbReference type="Proteomes" id="UP001310248">
    <property type="component" value="Unassembled WGS sequence"/>
</dbReference>
<reference evidence="2" key="1">
    <citation type="submission" date="2023-07" db="EMBL/GenBank/DDBJ databases">
        <title>Draft genome sequence of Agarivorans aestuarii strain ZMCS4, a CAZymes producing bacteria isolated from the marine brown algae Clodostephus spongiosus.</title>
        <authorList>
            <person name="Lorente B."/>
            <person name="Cabral C."/>
            <person name="Frias J."/>
            <person name="Faria J."/>
            <person name="Toubarro D."/>
        </authorList>
    </citation>
    <scope>NUCLEOTIDE SEQUENCE [LARGE SCALE GENOMIC DNA]</scope>
    <source>
        <strain evidence="2">ZMCS4</strain>
    </source>
</reference>
<dbReference type="EMBL" id="JAYDYW010000011">
    <property type="protein sequence ID" value="MEE1675144.1"/>
    <property type="molecule type" value="Genomic_DNA"/>
</dbReference>
<gene>
    <name evidence="1" type="ORF">SNR37_000469</name>
</gene>
<proteinExistence type="predicted"/>